<accession>A0A662D858</accession>
<dbReference type="Proteomes" id="UP000280417">
    <property type="component" value="Unassembled WGS sequence"/>
</dbReference>
<dbReference type="InterPro" id="IPR029753">
    <property type="entry name" value="D-isomer_DH_CS"/>
</dbReference>
<dbReference type="GO" id="GO:0016616">
    <property type="term" value="F:oxidoreductase activity, acting on the CH-OH group of donors, NAD or NADP as acceptor"/>
    <property type="evidence" value="ECO:0007669"/>
    <property type="project" value="InterPro"/>
</dbReference>
<dbReference type="PROSITE" id="PS00670">
    <property type="entry name" value="D_2_HYDROXYACID_DH_2"/>
    <property type="match status" value="1"/>
</dbReference>
<evidence type="ECO:0000256" key="3">
    <source>
        <dbReference type="ARBA" id="ARBA00023027"/>
    </source>
</evidence>
<proteinExistence type="inferred from homology"/>
<feature type="domain" description="D-isomer specific 2-hydroxyacid dehydrogenase NAD-binding" evidence="6">
    <location>
        <begin position="106"/>
        <end position="282"/>
    </location>
</feature>
<dbReference type="Pfam" id="PF02826">
    <property type="entry name" value="2-Hacid_dh_C"/>
    <property type="match status" value="1"/>
</dbReference>
<dbReference type="SUPFAM" id="SSF52283">
    <property type="entry name" value="Formate/glycerate dehydrogenase catalytic domain-like"/>
    <property type="match status" value="1"/>
</dbReference>
<evidence type="ECO:0000256" key="1">
    <source>
        <dbReference type="ARBA" id="ARBA00005854"/>
    </source>
</evidence>
<evidence type="ECO:0000256" key="4">
    <source>
        <dbReference type="RuleBase" id="RU003719"/>
    </source>
</evidence>
<dbReference type="PANTHER" id="PTHR43761">
    <property type="entry name" value="D-ISOMER SPECIFIC 2-HYDROXYACID DEHYDROGENASE FAMILY PROTEIN (AFU_ORTHOLOGUE AFUA_1G13630)"/>
    <property type="match status" value="1"/>
</dbReference>
<dbReference type="InterPro" id="IPR050418">
    <property type="entry name" value="D-iso_2-hydroxyacid_DH_PdxB"/>
</dbReference>
<gene>
    <name evidence="7" type="ORF">DRJ04_09960</name>
</gene>
<dbReference type="InterPro" id="IPR036291">
    <property type="entry name" value="NAD(P)-bd_dom_sf"/>
</dbReference>
<dbReference type="CDD" id="cd05299">
    <property type="entry name" value="CtBP_dh"/>
    <property type="match status" value="1"/>
</dbReference>
<dbReference type="AlphaFoldDB" id="A0A662D858"/>
<feature type="domain" description="D-isomer specific 2-hydroxyacid dehydrogenase catalytic" evidence="5">
    <location>
        <begin position="17"/>
        <end position="314"/>
    </location>
</feature>
<dbReference type="GO" id="GO:0003714">
    <property type="term" value="F:transcription corepressor activity"/>
    <property type="evidence" value="ECO:0007669"/>
    <property type="project" value="InterPro"/>
</dbReference>
<protein>
    <submittedName>
        <fullName evidence="7">C-terminal binding protein</fullName>
    </submittedName>
</protein>
<comment type="caution">
    <text evidence="7">The sequence shown here is derived from an EMBL/GenBank/DDBJ whole genome shotgun (WGS) entry which is preliminary data.</text>
</comment>
<reference evidence="7 8" key="1">
    <citation type="submission" date="2018-06" db="EMBL/GenBank/DDBJ databases">
        <title>Extensive metabolic versatility and redundancy in microbially diverse, dynamic hydrothermal sediments.</title>
        <authorList>
            <person name="Dombrowski N."/>
            <person name="Teske A."/>
            <person name="Baker B.J."/>
        </authorList>
    </citation>
    <scope>NUCLEOTIDE SEQUENCE [LARGE SCALE GENOMIC DNA]</scope>
    <source>
        <strain evidence="7">B3_G15</strain>
    </source>
</reference>
<evidence type="ECO:0000256" key="2">
    <source>
        <dbReference type="ARBA" id="ARBA00023002"/>
    </source>
</evidence>
<dbReference type="InterPro" id="IPR006140">
    <property type="entry name" value="D-isomer_DH_NAD-bd"/>
</dbReference>
<organism evidence="7 8">
    <name type="scientific">Aerophobetes bacterium</name>
    <dbReference type="NCBI Taxonomy" id="2030807"/>
    <lineage>
        <taxon>Bacteria</taxon>
        <taxon>Candidatus Aerophobota</taxon>
    </lineage>
</organism>
<dbReference type="SUPFAM" id="SSF51735">
    <property type="entry name" value="NAD(P)-binding Rossmann-fold domains"/>
    <property type="match status" value="1"/>
</dbReference>
<evidence type="ECO:0000259" key="5">
    <source>
        <dbReference type="Pfam" id="PF00389"/>
    </source>
</evidence>
<feature type="non-terminal residue" evidence="7">
    <location>
        <position position="1"/>
    </location>
</feature>
<dbReference type="Pfam" id="PF00389">
    <property type="entry name" value="2-Hacid_dh"/>
    <property type="match status" value="1"/>
</dbReference>
<evidence type="ECO:0000313" key="7">
    <source>
        <dbReference type="EMBL" id="RLE09369.1"/>
    </source>
</evidence>
<dbReference type="GO" id="GO:0051287">
    <property type="term" value="F:NAD binding"/>
    <property type="evidence" value="ECO:0007669"/>
    <property type="project" value="InterPro"/>
</dbReference>
<dbReference type="PANTHER" id="PTHR43761:SF1">
    <property type="entry name" value="D-ISOMER SPECIFIC 2-HYDROXYACID DEHYDROGENASE CATALYTIC DOMAIN-CONTAINING PROTEIN-RELATED"/>
    <property type="match status" value="1"/>
</dbReference>
<sequence>KTYVVETSYSSYEIEKSLIENEGGRLILAKCHSEDDIIEQCTDANALLIRQTPVTEKTFKSLKNLRIISRYGIGYDNIDVKAATKHNVFVTIVPDYCVQEVADHTIALLFSAIRRIPMRDRVVRKGFWDISSAFPVHRTDRSIMGFVGYGKTAREVRKRLSGFPFRFVAYDPYQKAEIFRQDNTMRLDFIKLVMVSHFISIHAPLTDETRHLFNDKIFRMMRKEAILVNTSRGGIVDQEALVEALVKGYICGAALDVYEDEPLPPSHPLCSLNNVILSDHAAWYSEESLTQLQREAALEIVRVMRGLVPKNPVNPEVTIQSNLLSGLSLPA</sequence>
<name>A0A662D858_UNCAE</name>
<dbReference type="Gene3D" id="3.40.50.720">
    <property type="entry name" value="NAD(P)-binding Rossmann-like Domain"/>
    <property type="match status" value="2"/>
</dbReference>
<evidence type="ECO:0000259" key="6">
    <source>
        <dbReference type="Pfam" id="PF02826"/>
    </source>
</evidence>
<evidence type="ECO:0000313" key="8">
    <source>
        <dbReference type="Proteomes" id="UP000280417"/>
    </source>
</evidence>
<comment type="similarity">
    <text evidence="1 4">Belongs to the D-isomer specific 2-hydroxyacid dehydrogenase family.</text>
</comment>
<dbReference type="EMBL" id="QMQA01000371">
    <property type="protein sequence ID" value="RLE09369.1"/>
    <property type="molecule type" value="Genomic_DNA"/>
</dbReference>
<keyword evidence="2 4" id="KW-0560">Oxidoreductase</keyword>
<dbReference type="InterPro" id="IPR006139">
    <property type="entry name" value="D-isomer_2_OHA_DH_cat_dom"/>
</dbReference>
<keyword evidence="3" id="KW-0520">NAD</keyword>
<dbReference type="InterPro" id="IPR043322">
    <property type="entry name" value="CtBP"/>
</dbReference>